<feature type="signal peptide" evidence="1">
    <location>
        <begin position="1"/>
        <end position="25"/>
    </location>
</feature>
<reference evidence="2" key="1">
    <citation type="submission" date="2020-10" db="EMBL/GenBank/DDBJ databases">
        <authorList>
            <person name="Castelo-Branco R."/>
            <person name="Eusebio N."/>
            <person name="Adriana R."/>
            <person name="Vieira A."/>
            <person name="Brugerolle De Fraissinette N."/>
            <person name="Rezende De Castro R."/>
            <person name="Schneider M.P."/>
            <person name="Vasconcelos V."/>
            <person name="Leao P.N."/>
        </authorList>
    </citation>
    <scope>NUCLEOTIDE SEQUENCE</scope>
    <source>
        <strain evidence="2">LEGE 07157</strain>
    </source>
</reference>
<dbReference type="EMBL" id="JADEWZ010000012">
    <property type="protein sequence ID" value="MBE9116240.1"/>
    <property type="molecule type" value="Genomic_DNA"/>
</dbReference>
<protein>
    <recommendedName>
        <fullName evidence="4">Lipoprotein</fullName>
    </recommendedName>
</protein>
<evidence type="ECO:0000313" key="2">
    <source>
        <dbReference type="EMBL" id="MBE9116240.1"/>
    </source>
</evidence>
<comment type="caution">
    <text evidence="2">The sequence shown here is derived from an EMBL/GenBank/DDBJ whole genome shotgun (WGS) entry which is preliminary data.</text>
</comment>
<dbReference type="AlphaFoldDB" id="A0A8J7DWQ1"/>
<keyword evidence="1" id="KW-0732">Signal</keyword>
<dbReference type="PROSITE" id="PS51257">
    <property type="entry name" value="PROKAR_LIPOPROTEIN"/>
    <property type="match status" value="1"/>
</dbReference>
<dbReference type="Proteomes" id="UP000654482">
    <property type="component" value="Unassembled WGS sequence"/>
</dbReference>
<accession>A0A8J7DWQ1</accession>
<sequence>MIQRWIRQLIAVSLVIFLTACGASAPPIGLAPNTDIIKKAIALQVERTQQQVSQQLQVKNSEFKIVKIHLKQVEPLYIGKLATYHLLGTYELNLNLPNQKVKQKNNEFELYLQRQKEGKTWRWLKKEMDESDSSLKWFSFLVH</sequence>
<name>A0A8J7DWQ1_9CYAN</name>
<evidence type="ECO:0000313" key="3">
    <source>
        <dbReference type="Proteomes" id="UP000654482"/>
    </source>
</evidence>
<evidence type="ECO:0000256" key="1">
    <source>
        <dbReference type="SAM" id="SignalP"/>
    </source>
</evidence>
<gene>
    <name evidence="2" type="ORF">IQ249_10065</name>
</gene>
<keyword evidence="3" id="KW-1185">Reference proteome</keyword>
<proteinExistence type="predicted"/>
<organism evidence="2 3">
    <name type="scientific">Lusitaniella coriacea LEGE 07157</name>
    <dbReference type="NCBI Taxonomy" id="945747"/>
    <lineage>
        <taxon>Bacteria</taxon>
        <taxon>Bacillati</taxon>
        <taxon>Cyanobacteriota</taxon>
        <taxon>Cyanophyceae</taxon>
        <taxon>Spirulinales</taxon>
        <taxon>Lusitaniellaceae</taxon>
        <taxon>Lusitaniella</taxon>
    </lineage>
</organism>
<evidence type="ECO:0008006" key="4">
    <source>
        <dbReference type="Google" id="ProtNLM"/>
    </source>
</evidence>
<feature type="chain" id="PRO_5035202078" description="Lipoprotein" evidence="1">
    <location>
        <begin position="26"/>
        <end position="143"/>
    </location>
</feature>